<dbReference type="Pfam" id="PF00077">
    <property type="entry name" value="RVP"/>
    <property type="match status" value="1"/>
</dbReference>
<dbReference type="Gene3D" id="3.30.200.20">
    <property type="entry name" value="Phosphorylase Kinase, domain 1"/>
    <property type="match status" value="1"/>
</dbReference>
<dbReference type="GO" id="GO:0004674">
    <property type="term" value="F:protein serine/threonine kinase activity"/>
    <property type="evidence" value="ECO:0007669"/>
    <property type="project" value="UniProtKB-KW"/>
</dbReference>
<dbReference type="InterPro" id="IPR005162">
    <property type="entry name" value="Retrotrans_gag_dom"/>
</dbReference>
<feature type="region of interest" description="Disordered" evidence="10">
    <location>
        <begin position="115"/>
        <end position="146"/>
    </location>
</feature>
<feature type="compositionally biased region" description="Basic and acidic residues" evidence="10">
    <location>
        <begin position="467"/>
        <end position="483"/>
    </location>
</feature>
<name>A0AA39HZ12_9BILA</name>
<dbReference type="GO" id="GO:0005634">
    <property type="term" value="C:nucleus"/>
    <property type="evidence" value="ECO:0007669"/>
    <property type="project" value="TreeGrafter"/>
</dbReference>
<comment type="caution">
    <text evidence="14">The sequence shown here is derived from an EMBL/GenBank/DDBJ whole genome shotgun (WGS) entry which is preliminary data.</text>
</comment>
<feature type="compositionally biased region" description="Polar residues" evidence="10">
    <location>
        <begin position="1"/>
        <end position="10"/>
    </location>
</feature>
<feature type="compositionally biased region" description="Basic and acidic residues" evidence="10">
    <location>
        <begin position="1126"/>
        <end position="1137"/>
    </location>
</feature>
<dbReference type="InterPro" id="IPR011009">
    <property type="entry name" value="Kinase-like_dom_sf"/>
</dbReference>
<dbReference type="SUPFAM" id="SSF56112">
    <property type="entry name" value="Protein kinase-like (PK-like)"/>
    <property type="match status" value="1"/>
</dbReference>
<feature type="region of interest" description="Disordered" evidence="10">
    <location>
        <begin position="1472"/>
        <end position="1496"/>
    </location>
</feature>
<dbReference type="Gene3D" id="1.10.510.10">
    <property type="entry name" value="Transferase(Phosphotransferase) domain 1"/>
    <property type="match status" value="1"/>
</dbReference>
<feature type="domain" description="Protein kinase" evidence="12">
    <location>
        <begin position="168"/>
        <end position="522"/>
    </location>
</feature>
<feature type="compositionally biased region" description="Basic and acidic residues" evidence="10">
    <location>
        <begin position="684"/>
        <end position="703"/>
    </location>
</feature>
<feature type="compositionally biased region" description="Polar residues" evidence="10">
    <location>
        <begin position="119"/>
        <end position="142"/>
    </location>
</feature>
<evidence type="ECO:0000256" key="3">
    <source>
        <dbReference type="ARBA" id="ARBA00022679"/>
    </source>
</evidence>
<dbReference type="InterPro" id="IPR051334">
    <property type="entry name" value="SRPK"/>
</dbReference>
<evidence type="ECO:0000259" key="13">
    <source>
        <dbReference type="PROSITE" id="PS50175"/>
    </source>
</evidence>
<feature type="compositionally biased region" description="Pro residues" evidence="10">
    <location>
        <begin position="534"/>
        <end position="550"/>
    </location>
</feature>
<dbReference type="Pfam" id="PF00069">
    <property type="entry name" value="Pkinase"/>
    <property type="match status" value="1"/>
</dbReference>
<evidence type="ECO:0000256" key="8">
    <source>
        <dbReference type="ARBA" id="ARBA00047899"/>
    </source>
</evidence>
<feature type="compositionally biased region" description="Basic and acidic residues" evidence="10">
    <location>
        <begin position="632"/>
        <end position="645"/>
    </location>
</feature>
<dbReference type="PANTHER" id="PTHR47634:SF9">
    <property type="entry name" value="PROTEIN KINASE DOMAIN-CONTAINING PROTEIN-RELATED"/>
    <property type="match status" value="1"/>
</dbReference>
<dbReference type="Proteomes" id="UP001175271">
    <property type="component" value="Unassembled WGS sequence"/>
</dbReference>
<feature type="region of interest" description="Disordered" evidence="10">
    <location>
        <begin position="1077"/>
        <end position="1152"/>
    </location>
</feature>
<feature type="compositionally biased region" description="Polar residues" evidence="10">
    <location>
        <begin position="1116"/>
        <end position="1125"/>
    </location>
</feature>
<dbReference type="PROSITE" id="PS50175">
    <property type="entry name" value="ASP_PROT_RETROV"/>
    <property type="match status" value="1"/>
</dbReference>
<evidence type="ECO:0000256" key="9">
    <source>
        <dbReference type="ARBA" id="ARBA00048679"/>
    </source>
</evidence>
<dbReference type="CDD" id="cd00303">
    <property type="entry name" value="retropepsin_like"/>
    <property type="match status" value="1"/>
</dbReference>
<comment type="catalytic activity">
    <reaction evidence="8">
        <text>L-threonyl-[protein] + ATP = O-phospho-L-threonyl-[protein] + ADP + H(+)</text>
        <dbReference type="Rhea" id="RHEA:46608"/>
        <dbReference type="Rhea" id="RHEA-COMP:11060"/>
        <dbReference type="Rhea" id="RHEA-COMP:11605"/>
        <dbReference type="ChEBI" id="CHEBI:15378"/>
        <dbReference type="ChEBI" id="CHEBI:30013"/>
        <dbReference type="ChEBI" id="CHEBI:30616"/>
        <dbReference type="ChEBI" id="CHEBI:61977"/>
        <dbReference type="ChEBI" id="CHEBI:456216"/>
        <dbReference type="EC" id="2.7.11.1"/>
    </reaction>
</comment>
<evidence type="ECO:0000313" key="15">
    <source>
        <dbReference type="Proteomes" id="UP001175271"/>
    </source>
</evidence>
<keyword evidence="11" id="KW-0472">Membrane</keyword>
<dbReference type="GO" id="GO:0000245">
    <property type="term" value="P:spliceosomal complex assembly"/>
    <property type="evidence" value="ECO:0007669"/>
    <property type="project" value="TreeGrafter"/>
</dbReference>
<evidence type="ECO:0000256" key="5">
    <source>
        <dbReference type="ARBA" id="ARBA00022777"/>
    </source>
</evidence>
<evidence type="ECO:0000256" key="2">
    <source>
        <dbReference type="ARBA" id="ARBA00022527"/>
    </source>
</evidence>
<feature type="domain" description="Peptidase A2" evidence="13">
    <location>
        <begin position="1508"/>
        <end position="1582"/>
    </location>
</feature>
<dbReference type="GO" id="GO:0005524">
    <property type="term" value="F:ATP binding"/>
    <property type="evidence" value="ECO:0007669"/>
    <property type="project" value="UniProtKB-KW"/>
</dbReference>
<dbReference type="InterPro" id="IPR000719">
    <property type="entry name" value="Prot_kinase_dom"/>
</dbReference>
<feature type="compositionally biased region" description="Basic and acidic residues" evidence="10">
    <location>
        <begin position="910"/>
        <end position="931"/>
    </location>
</feature>
<proteinExistence type="predicted"/>
<feature type="compositionally biased region" description="Pro residues" evidence="10">
    <location>
        <begin position="509"/>
        <end position="518"/>
    </location>
</feature>
<feature type="region of interest" description="Disordered" evidence="10">
    <location>
        <begin position="910"/>
        <end position="935"/>
    </location>
</feature>
<evidence type="ECO:0000256" key="1">
    <source>
        <dbReference type="ARBA" id="ARBA00012513"/>
    </source>
</evidence>
<feature type="region of interest" description="Disordered" evidence="10">
    <location>
        <begin position="462"/>
        <end position="703"/>
    </location>
</feature>
<dbReference type="Pfam" id="PF03732">
    <property type="entry name" value="Retrotrans_gag"/>
    <property type="match status" value="1"/>
</dbReference>
<comment type="catalytic activity">
    <reaction evidence="9">
        <text>L-seryl-[protein] + ATP = O-phospho-L-seryl-[protein] + ADP + H(+)</text>
        <dbReference type="Rhea" id="RHEA:17989"/>
        <dbReference type="Rhea" id="RHEA-COMP:9863"/>
        <dbReference type="Rhea" id="RHEA-COMP:11604"/>
        <dbReference type="ChEBI" id="CHEBI:15378"/>
        <dbReference type="ChEBI" id="CHEBI:29999"/>
        <dbReference type="ChEBI" id="CHEBI:30616"/>
        <dbReference type="ChEBI" id="CHEBI:83421"/>
        <dbReference type="ChEBI" id="CHEBI:456216"/>
        <dbReference type="EC" id="2.7.11.1"/>
    </reaction>
</comment>
<keyword evidence="2" id="KW-0723">Serine/threonine-protein kinase</keyword>
<reference evidence="14" key="1">
    <citation type="submission" date="2023-06" db="EMBL/GenBank/DDBJ databases">
        <title>Genomic analysis of the entomopathogenic nematode Steinernema hermaphroditum.</title>
        <authorList>
            <person name="Schwarz E.M."/>
            <person name="Heppert J.K."/>
            <person name="Baniya A."/>
            <person name="Schwartz H.T."/>
            <person name="Tan C.-H."/>
            <person name="Antoshechkin I."/>
            <person name="Sternberg P.W."/>
            <person name="Goodrich-Blair H."/>
            <person name="Dillman A.R."/>
        </authorList>
    </citation>
    <scope>NUCLEOTIDE SEQUENCE</scope>
    <source>
        <strain evidence="14">PS9179</strain>
        <tissue evidence="14">Whole animal</tissue>
    </source>
</reference>
<dbReference type="GO" id="GO:0006508">
    <property type="term" value="P:proteolysis"/>
    <property type="evidence" value="ECO:0007669"/>
    <property type="project" value="InterPro"/>
</dbReference>
<keyword evidence="11" id="KW-1133">Transmembrane helix</keyword>
<keyword evidence="11" id="KW-0812">Transmembrane</keyword>
<dbReference type="PROSITE" id="PS50011">
    <property type="entry name" value="PROTEIN_KINASE_DOM"/>
    <property type="match status" value="1"/>
</dbReference>
<evidence type="ECO:0000256" key="7">
    <source>
        <dbReference type="ARBA" id="ARBA00022840"/>
    </source>
</evidence>
<accession>A0AA39HZ12</accession>
<sequence length="1843" mass="208090">MTSKEQTKGSGPTKRKWGNIEDGDGQKKGGEPNFPLHLLVNTDRTENEPINTVETPEQYANAFDLRGGGLHDPNPLMYHQNGAAQNRPYRFENALPFVESPEPRYHHADQYLETRSLEGSESSVEASMSPQNMNGSLGSGDNESVDPKNSDVGVAYCARNGEMLHQQYRCISELDSGYFSTVWLCLNVEDQRFIAIKISKSGRNAAESALNELKWLLRTSELSDGGYRDCVIQMHDFFLLNAGDMKKHVCIITEVIGFGLHKLIERNKHGLTLSKVRVIADQLLQGLQYLHAKFIAHQDLHPGNVLVTVSQAQIAQLAKEAKEETNSGFFDKIIDAAAKEKMQLKFIDFGNACFAEDKYEDVCIKISDPNGPFECFLKKMTEMVDVGCGLESVALLMEDPWLQEPEHSHQSVPEEDYDTEHAAHSLVSSSSATTFASCEEPSLLIPSRPCFSQILHKTEPVCPAQHISEDPGEEARRLDREEVTSATAVATERTPQESLDPPAQKKPVSRPPSPPTPANPFASQRTLQRTPQEPLDPPAPKKPPQRPPSPKSSTNPFTPKRTLLRSPERPTQSPPEPPTTATPPESPPKRAEDCPLSQRTTEKNAKSDTQKKSPPRPPPPRATPKTATPPNTREKSQLTPPKEEQNGEQILLQLNRPLPNPKSPNEDRNPSGKPEPSLTTEPQDSERAKRLEERNKKKVTMDLKDLKTEMEKLGQAFEKRVTEDAARNLDLYPSFSGTKDDKTFHEFYTEFLRAGTALGHSYERMAVILPLKLKKSAKATYDMLKKDDKKSWATLTSALKRKFQPGDARATEEYAKLRQAPEETISEFAKRIQATVEVAFHSDKNYSDDNRDQLKKDALIRGVHPSIARQLQRRDPGSWEEAYELAEKEEQLPNPAPEAHLNAITTELRKTSETLKEGEEKNTEVTPKKEDNDVEEMTAASTLKTANLTAVISRECEEPKHHSLAERATETIVATTKDDIIPTLNSDLDADHKTFEETAAMTARTPSTVASRVTLTAVDTHLHEKRTQIASAEEDSPTEPFTLYQCHFSSTKKVRKRQEFYSKIDDNYCENNDSASTNEYHDPKIDDNYCENNDSSSENHCHDPKSNDDIREDNYNDNCYDSANDSDYHDNVAENNDKFTSSSNRPHTVGTDVETIDQQSTTTYKEDRDQHRQFVSSSDKATYNHGLRCRRHQREAEFPLPSICTQVNTTQIYSEYKIGNVCFAYLPVKVDERLLFVRPMTNDLIERSPIVDCATRTSPVTRNSTGWFSPEGKEEVAEVPHLIKYKEPTEDHAKYFTAPRLFQSELVHVIQSVELLADHAQRLNEIEHALRMQDYTFYSSPNSTGINWDKSGKLLNDAAVSTLTWIDKKGALILGFFDNIWNTLITIGVIIIIAIIASVLIYLRCILGGNPKTPGVNIVTTDQHMKAAVEMEPLNHETQNQHSSLLHNDPHAEVNYPTWFPFVFHVDYPSDTSEEKTHVGNRRRKPKKNDASTNKQPHVEVLLNGRPVRALLDSGAGISYCRRSIVPSNVRQESTSTRSSKCGNGSGLHFIGQFEAQIQIGSRKTSTKILISEDHDCPVDLLLGTQFMRDVQRDGTLIAFDMAKEEIALGDERIPMVATFNNAKSQLASEKAEENAFRACIPRAHIHGCFFHFGQAIWRKLQNLQLASRYLAETHYNHRISMFIALAFCDASDVRQRFDILSNDFLRSYGDSQEHRSFLEYMETTWIGRTLRIPLFPPEMWNCKDVTEQNLPRTNNSVESWHNAFKQALGSQHPNIFKVIEALKLEQVRVNGLYVRLMAGEEVPLYQRKEYRNANHRLLAVIQRYNTTPALDYLDNCAHYVAQ</sequence>
<keyword evidence="4" id="KW-0547">Nucleotide-binding</keyword>
<feature type="compositionally biased region" description="Basic and acidic residues" evidence="10">
    <location>
        <begin position="1097"/>
        <end position="1114"/>
    </location>
</feature>
<feature type="compositionally biased region" description="Pro residues" evidence="10">
    <location>
        <begin position="572"/>
        <end position="586"/>
    </location>
</feature>
<dbReference type="SUPFAM" id="SSF50630">
    <property type="entry name" value="Acid proteases"/>
    <property type="match status" value="1"/>
</dbReference>
<keyword evidence="7" id="KW-0067">ATP-binding</keyword>
<feature type="region of interest" description="Disordered" evidence="10">
    <location>
        <begin position="1"/>
        <end position="34"/>
    </location>
</feature>
<evidence type="ECO:0000256" key="6">
    <source>
        <dbReference type="ARBA" id="ARBA00022801"/>
    </source>
</evidence>
<dbReference type="InterPro" id="IPR021109">
    <property type="entry name" value="Peptidase_aspartic_dom_sf"/>
</dbReference>
<keyword evidence="15" id="KW-1185">Reference proteome</keyword>
<dbReference type="GO" id="GO:0005737">
    <property type="term" value="C:cytoplasm"/>
    <property type="evidence" value="ECO:0007669"/>
    <property type="project" value="TreeGrafter"/>
</dbReference>
<keyword evidence="5" id="KW-0418">Kinase</keyword>
<evidence type="ECO:0000256" key="11">
    <source>
        <dbReference type="SAM" id="Phobius"/>
    </source>
</evidence>
<evidence type="ECO:0000259" key="12">
    <source>
        <dbReference type="PROSITE" id="PS50011"/>
    </source>
</evidence>
<feature type="region of interest" description="Disordered" evidence="10">
    <location>
        <begin position="404"/>
        <end position="424"/>
    </location>
</feature>
<keyword evidence="6" id="KW-0378">Hydrolase</keyword>
<evidence type="ECO:0000313" key="14">
    <source>
        <dbReference type="EMBL" id="KAK0414745.1"/>
    </source>
</evidence>
<dbReference type="EMBL" id="JAUCMV010000002">
    <property type="protein sequence ID" value="KAK0414745.1"/>
    <property type="molecule type" value="Genomic_DNA"/>
</dbReference>
<protein>
    <recommendedName>
        <fullName evidence="1">non-specific serine/threonine protein kinase</fullName>
        <ecNumber evidence="1">2.7.11.1</ecNumber>
    </recommendedName>
</protein>
<dbReference type="EC" id="2.7.11.1" evidence="1"/>
<evidence type="ECO:0000256" key="4">
    <source>
        <dbReference type="ARBA" id="ARBA00022741"/>
    </source>
</evidence>
<dbReference type="InterPro" id="IPR001995">
    <property type="entry name" value="Peptidase_A2_cat"/>
</dbReference>
<gene>
    <name evidence="14" type="ORF">QR680_011596</name>
</gene>
<feature type="compositionally biased region" description="Polar residues" evidence="10">
    <location>
        <begin position="521"/>
        <end position="530"/>
    </location>
</feature>
<evidence type="ECO:0000256" key="10">
    <source>
        <dbReference type="SAM" id="MobiDB-lite"/>
    </source>
</evidence>
<organism evidence="14 15">
    <name type="scientific">Steinernema hermaphroditum</name>
    <dbReference type="NCBI Taxonomy" id="289476"/>
    <lineage>
        <taxon>Eukaryota</taxon>
        <taxon>Metazoa</taxon>
        <taxon>Ecdysozoa</taxon>
        <taxon>Nematoda</taxon>
        <taxon>Chromadorea</taxon>
        <taxon>Rhabditida</taxon>
        <taxon>Tylenchina</taxon>
        <taxon>Panagrolaimomorpha</taxon>
        <taxon>Strongyloidoidea</taxon>
        <taxon>Steinernematidae</taxon>
        <taxon>Steinernema</taxon>
    </lineage>
</organism>
<keyword evidence="3" id="KW-0808">Transferase</keyword>
<dbReference type="PANTHER" id="PTHR47634">
    <property type="entry name" value="PROTEIN KINASE DOMAIN-CONTAINING PROTEIN-RELATED"/>
    <property type="match status" value="1"/>
</dbReference>
<dbReference type="GO" id="GO:0050684">
    <property type="term" value="P:regulation of mRNA processing"/>
    <property type="evidence" value="ECO:0007669"/>
    <property type="project" value="TreeGrafter"/>
</dbReference>
<feature type="transmembrane region" description="Helical" evidence="11">
    <location>
        <begin position="1380"/>
        <end position="1403"/>
    </location>
</feature>
<dbReference type="GO" id="GO:0004190">
    <property type="term" value="F:aspartic-type endopeptidase activity"/>
    <property type="evidence" value="ECO:0007669"/>
    <property type="project" value="InterPro"/>
</dbReference>
<dbReference type="Gene3D" id="2.40.70.10">
    <property type="entry name" value="Acid Proteases"/>
    <property type="match status" value="1"/>
</dbReference>
<dbReference type="InterPro" id="IPR018061">
    <property type="entry name" value="Retropepsins"/>
</dbReference>
<feature type="compositionally biased region" description="Basic and acidic residues" evidence="10">
    <location>
        <begin position="600"/>
        <end position="611"/>
    </location>
</feature>